<evidence type="ECO:0000313" key="1">
    <source>
        <dbReference type="EMBL" id="MYE38538.1"/>
    </source>
</evidence>
<protein>
    <submittedName>
        <fullName evidence="1">Uncharacterized protein</fullName>
    </submittedName>
</protein>
<reference evidence="1 2" key="1">
    <citation type="submission" date="2019-09" db="EMBL/GenBank/DDBJ databases">
        <title>Characterisation of the sponge microbiome using genome-centric metagenomics.</title>
        <authorList>
            <person name="Engelberts J.P."/>
            <person name="Robbins S.J."/>
            <person name="De Goeij J.M."/>
            <person name="Aranda M."/>
            <person name="Bell S.C."/>
            <person name="Webster N.S."/>
        </authorList>
    </citation>
    <scope>NUCLEOTIDE SEQUENCE [LARGE SCALE GENOMIC DNA]</scope>
    <source>
        <strain evidence="1">SB0662_bin_43</strain>
    </source>
</reference>
<accession>A0A845DBW3</accession>
<evidence type="ECO:0000313" key="2">
    <source>
        <dbReference type="Proteomes" id="UP000449092"/>
    </source>
</evidence>
<organism evidence="1 2">
    <name type="scientific">Candidatus Spechtbacteria bacterium SB0662_bin_43</name>
    <dbReference type="NCBI Taxonomy" id="2604897"/>
    <lineage>
        <taxon>Bacteria</taxon>
        <taxon>Candidatus Spechtiibacteriota</taxon>
    </lineage>
</organism>
<sequence length="74" mass="8536">MRLKIRLVDKEKKSVYVSRTPGNNNTIAFTPYAENGKIYYNLITARASAKRLRNKQGDDIKIQIMNGSAIREEY</sequence>
<comment type="caution">
    <text evidence="1">The sequence shown here is derived from an EMBL/GenBank/DDBJ whole genome shotgun (WGS) entry which is preliminary data.</text>
</comment>
<gene>
    <name evidence="1" type="ORF">F4X82_03425</name>
</gene>
<name>A0A845DBW3_9BACT</name>
<dbReference type="Proteomes" id="UP000449092">
    <property type="component" value="Unassembled WGS sequence"/>
</dbReference>
<dbReference type="AlphaFoldDB" id="A0A845DBW3"/>
<dbReference type="EMBL" id="VXOY01000030">
    <property type="protein sequence ID" value="MYE38538.1"/>
    <property type="molecule type" value="Genomic_DNA"/>
</dbReference>
<proteinExistence type="predicted"/>